<dbReference type="InterPro" id="IPR035906">
    <property type="entry name" value="MetI-like_sf"/>
</dbReference>
<reference evidence="9" key="2">
    <citation type="journal article" date="2021" name="Data Brief">
        <title>Draft genome sequence data of the facultative, thermophilic, xylanolytic bacterium Paenibacillus sp. strain DA-C8.</title>
        <authorList>
            <person name="Chhe C."/>
            <person name="Uke A."/>
            <person name="Baramee S."/>
            <person name="Ungkulpasvich U."/>
            <person name="Tachaapaikoon C."/>
            <person name="Pason P."/>
            <person name="Waeonukul R."/>
            <person name="Ratanakhanokchai K."/>
            <person name="Kosugi A."/>
        </authorList>
    </citation>
    <scope>NUCLEOTIDE SEQUENCE</scope>
    <source>
        <strain evidence="9">DA-C8</strain>
    </source>
</reference>
<evidence type="ECO:0000256" key="3">
    <source>
        <dbReference type="ARBA" id="ARBA00022475"/>
    </source>
</evidence>
<feature type="transmembrane region" description="Helical" evidence="7">
    <location>
        <begin position="125"/>
        <end position="147"/>
    </location>
</feature>
<dbReference type="SUPFAM" id="SSF161098">
    <property type="entry name" value="MetI-like"/>
    <property type="match status" value="1"/>
</dbReference>
<keyword evidence="6 7" id="KW-0472">Membrane</keyword>
<dbReference type="InterPro" id="IPR000515">
    <property type="entry name" value="MetI-like"/>
</dbReference>
<feature type="transmembrane region" description="Helical" evidence="7">
    <location>
        <begin position="201"/>
        <end position="223"/>
    </location>
</feature>
<dbReference type="PANTHER" id="PTHR43744">
    <property type="entry name" value="ABC TRANSPORTER PERMEASE PROTEIN MG189-RELATED-RELATED"/>
    <property type="match status" value="1"/>
</dbReference>
<keyword evidence="2 7" id="KW-0813">Transport</keyword>
<name>A0A916QDD6_9BACL</name>
<evidence type="ECO:0000313" key="10">
    <source>
        <dbReference type="Proteomes" id="UP000654993"/>
    </source>
</evidence>
<dbReference type="Gene3D" id="1.10.3720.10">
    <property type="entry name" value="MetI-like"/>
    <property type="match status" value="1"/>
</dbReference>
<evidence type="ECO:0000256" key="1">
    <source>
        <dbReference type="ARBA" id="ARBA00004651"/>
    </source>
</evidence>
<dbReference type="PROSITE" id="PS50928">
    <property type="entry name" value="ABC_TM1"/>
    <property type="match status" value="1"/>
</dbReference>
<evidence type="ECO:0000256" key="4">
    <source>
        <dbReference type="ARBA" id="ARBA00022692"/>
    </source>
</evidence>
<evidence type="ECO:0000313" key="9">
    <source>
        <dbReference type="EMBL" id="GFR38666.1"/>
    </source>
</evidence>
<feature type="transmembrane region" description="Helical" evidence="7">
    <location>
        <begin position="95"/>
        <end position="118"/>
    </location>
</feature>
<evidence type="ECO:0000256" key="2">
    <source>
        <dbReference type="ARBA" id="ARBA00022448"/>
    </source>
</evidence>
<feature type="transmembrane region" description="Helical" evidence="7">
    <location>
        <begin position="30"/>
        <end position="51"/>
    </location>
</feature>
<comment type="similarity">
    <text evidence="7">Belongs to the binding-protein-dependent transport system permease family.</text>
</comment>
<sequence length="295" mass="33103">MNHVALSFAAHSSRSAVRRNRRLRMQPAEWSRYLVLIITAGFVLYPLIYAFTVSLMTAEEAGRFPPPLWPESFYLGNYARALELAPIPRFLLNSFIMASAVTLGQLITCSMAAYAFAFVQFRGKFVLFTLILSTMMIPWEVTMIPNYLTIKSLQWMDSFLGLTVPFLASAFGVFLLRQLFLQLPKELIEAARIDGCGHGRIFLQLVLPLGRPALATLGVYTFLNTWNSYLWPLLVTNNKNMRTVQIGITMLQWEESMSWNLVLAGVCIVLLPSLIMLVLGLKQLVQGITAGAVKG</sequence>
<dbReference type="EMBL" id="BMAQ01000021">
    <property type="protein sequence ID" value="GFR38666.1"/>
    <property type="molecule type" value="Genomic_DNA"/>
</dbReference>
<evidence type="ECO:0000259" key="8">
    <source>
        <dbReference type="PROSITE" id="PS50928"/>
    </source>
</evidence>
<accession>A0A916QDD6</accession>
<gene>
    <name evidence="9" type="ORF">PRECH8_19620</name>
</gene>
<dbReference type="Pfam" id="PF00528">
    <property type="entry name" value="BPD_transp_1"/>
    <property type="match status" value="1"/>
</dbReference>
<keyword evidence="10" id="KW-1185">Reference proteome</keyword>
<keyword evidence="5 7" id="KW-1133">Transmembrane helix</keyword>
<dbReference type="GO" id="GO:0005886">
    <property type="term" value="C:plasma membrane"/>
    <property type="evidence" value="ECO:0007669"/>
    <property type="project" value="UniProtKB-SubCell"/>
</dbReference>
<feature type="domain" description="ABC transmembrane type-1" evidence="8">
    <location>
        <begin position="91"/>
        <end position="280"/>
    </location>
</feature>
<proteinExistence type="inferred from homology"/>
<keyword evidence="4 7" id="KW-0812">Transmembrane</keyword>
<dbReference type="AlphaFoldDB" id="A0A916QDD6"/>
<organism evidence="9 10">
    <name type="scientific">Insulibacter thermoxylanivorax</name>
    <dbReference type="NCBI Taxonomy" id="2749268"/>
    <lineage>
        <taxon>Bacteria</taxon>
        <taxon>Bacillati</taxon>
        <taxon>Bacillota</taxon>
        <taxon>Bacilli</taxon>
        <taxon>Bacillales</taxon>
        <taxon>Paenibacillaceae</taxon>
        <taxon>Insulibacter</taxon>
    </lineage>
</organism>
<evidence type="ECO:0000256" key="5">
    <source>
        <dbReference type="ARBA" id="ARBA00022989"/>
    </source>
</evidence>
<keyword evidence="3" id="KW-1003">Cell membrane</keyword>
<feature type="transmembrane region" description="Helical" evidence="7">
    <location>
        <begin position="159"/>
        <end position="180"/>
    </location>
</feature>
<comment type="subcellular location">
    <subcellularLocation>
        <location evidence="1 7">Cell membrane</location>
        <topology evidence="1 7">Multi-pass membrane protein</topology>
    </subcellularLocation>
</comment>
<feature type="transmembrane region" description="Helical" evidence="7">
    <location>
        <begin position="259"/>
        <end position="281"/>
    </location>
</feature>
<reference evidence="9" key="1">
    <citation type="submission" date="2020-08" db="EMBL/GenBank/DDBJ databases">
        <authorList>
            <person name="Uke A."/>
            <person name="Chhe C."/>
            <person name="Baramee S."/>
            <person name="Kosugi A."/>
        </authorList>
    </citation>
    <scope>NUCLEOTIDE SEQUENCE</scope>
    <source>
        <strain evidence="9">DA-C8</strain>
    </source>
</reference>
<evidence type="ECO:0000256" key="6">
    <source>
        <dbReference type="ARBA" id="ARBA00023136"/>
    </source>
</evidence>
<dbReference type="GO" id="GO:0055085">
    <property type="term" value="P:transmembrane transport"/>
    <property type="evidence" value="ECO:0007669"/>
    <property type="project" value="InterPro"/>
</dbReference>
<dbReference type="PANTHER" id="PTHR43744:SF8">
    <property type="entry name" value="SN-GLYCEROL-3-PHOSPHATE TRANSPORT SYSTEM PERMEASE PROTEIN UGPE"/>
    <property type="match status" value="1"/>
</dbReference>
<protein>
    <submittedName>
        <fullName evidence="9">ABC transporter permease</fullName>
    </submittedName>
</protein>
<dbReference type="CDD" id="cd06261">
    <property type="entry name" value="TM_PBP2"/>
    <property type="match status" value="1"/>
</dbReference>
<evidence type="ECO:0000256" key="7">
    <source>
        <dbReference type="RuleBase" id="RU363032"/>
    </source>
</evidence>
<dbReference type="Proteomes" id="UP000654993">
    <property type="component" value="Unassembled WGS sequence"/>
</dbReference>
<comment type="caution">
    <text evidence="9">The sequence shown here is derived from an EMBL/GenBank/DDBJ whole genome shotgun (WGS) entry which is preliminary data.</text>
</comment>